<evidence type="ECO:0000259" key="5">
    <source>
        <dbReference type="PROSITE" id="PS50977"/>
    </source>
</evidence>
<dbReference type="Gene3D" id="1.10.357.10">
    <property type="entry name" value="Tetracycline Repressor, domain 2"/>
    <property type="match status" value="1"/>
</dbReference>
<keyword evidence="2 4" id="KW-0238">DNA-binding</keyword>
<evidence type="ECO:0000313" key="6">
    <source>
        <dbReference type="EMBL" id="SDQ65221.1"/>
    </source>
</evidence>
<dbReference type="GO" id="GO:0045892">
    <property type="term" value="P:negative regulation of DNA-templated transcription"/>
    <property type="evidence" value="ECO:0007669"/>
    <property type="project" value="UniProtKB-ARBA"/>
</dbReference>
<dbReference type="FunFam" id="1.10.10.60:FF:000141">
    <property type="entry name" value="TetR family transcriptional regulator"/>
    <property type="match status" value="1"/>
</dbReference>
<dbReference type="PANTHER" id="PTHR30055">
    <property type="entry name" value="HTH-TYPE TRANSCRIPTIONAL REGULATOR RUTR"/>
    <property type="match status" value="1"/>
</dbReference>
<gene>
    <name evidence="6" type="ORF">SAMN04489765_1276</name>
</gene>
<proteinExistence type="predicted"/>
<dbReference type="InterPro" id="IPR039536">
    <property type="entry name" value="TetR_C_Proteobacteria"/>
</dbReference>
<sequence length="219" mass="23519">MDSSSETPRPRGRPGGRGGADLLAIARDLFLDRGFAGATMDAVAAAARISKQTLYRQYPSKDDLYAAVVRDWVDRGRDAMRPHLDALMATEDAEEGLRALAGILQAGVLSSPVLRMRTLVAAEAHRFPDVAEDYVRRSWDRNQSLLADALAHLAARGLLRIDRPAAAAEQFTWLTLAAPLNRLTLTGGRAGCTQEESNAVADEAVTTFLARYAPSGSGG</sequence>
<dbReference type="Pfam" id="PF14246">
    <property type="entry name" value="TetR_C_7"/>
    <property type="match status" value="1"/>
</dbReference>
<name>A0A1H1CLS9_9ACTN</name>
<dbReference type="STRING" id="47312.SAMN04489765_1276"/>
<dbReference type="Proteomes" id="UP000183053">
    <property type="component" value="Unassembled WGS sequence"/>
</dbReference>
<reference evidence="7" key="1">
    <citation type="submission" date="2016-10" db="EMBL/GenBank/DDBJ databases">
        <authorList>
            <person name="Varghese N."/>
            <person name="Submissions S."/>
        </authorList>
    </citation>
    <scope>NUCLEOTIDE SEQUENCE [LARGE SCALE GENOMIC DNA]</scope>
    <source>
        <strain evidence="7">DSM 44142</strain>
    </source>
</reference>
<dbReference type="PROSITE" id="PS50977">
    <property type="entry name" value="HTH_TETR_2"/>
    <property type="match status" value="1"/>
</dbReference>
<dbReference type="PANTHER" id="PTHR30055:SF146">
    <property type="entry name" value="HTH-TYPE TRANSCRIPTIONAL DUAL REGULATOR CECR"/>
    <property type="match status" value="1"/>
</dbReference>
<dbReference type="InterPro" id="IPR050109">
    <property type="entry name" value="HTH-type_TetR-like_transc_reg"/>
</dbReference>
<feature type="DNA-binding region" description="H-T-H motif" evidence="4">
    <location>
        <begin position="39"/>
        <end position="58"/>
    </location>
</feature>
<evidence type="ECO:0000256" key="1">
    <source>
        <dbReference type="ARBA" id="ARBA00023015"/>
    </source>
</evidence>
<organism evidence="6 7">
    <name type="scientific">Tsukamurella pulmonis</name>
    <dbReference type="NCBI Taxonomy" id="47312"/>
    <lineage>
        <taxon>Bacteria</taxon>
        <taxon>Bacillati</taxon>
        <taxon>Actinomycetota</taxon>
        <taxon>Actinomycetes</taxon>
        <taxon>Mycobacteriales</taxon>
        <taxon>Tsukamurellaceae</taxon>
        <taxon>Tsukamurella</taxon>
    </lineage>
</organism>
<dbReference type="SUPFAM" id="SSF48498">
    <property type="entry name" value="Tetracyclin repressor-like, C-terminal domain"/>
    <property type="match status" value="1"/>
</dbReference>
<keyword evidence="3" id="KW-0804">Transcription</keyword>
<keyword evidence="7" id="KW-1185">Reference proteome</keyword>
<evidence type="ECO:0000256" key="3">
    <source>
        <dbReference type="ARBA" id="ARBA00023163"/>
    </source>
</evidence>
<keyword evidence="1" id="KW-0805">Transcription regulation</keyword>
<accession>A0A1H1CLS9</accession>
<dbReference type="RefSeq" id="WP_068532854.1">
    <property type="nucleotide sequence ID" value="NZ_FNLF01000002.1"/>
</dbReference>
<dbReference type="InterPro" id="IPR036271">
    <property type="entry name" value="Tet_transcr_reg_TetR-rel_C_sf"/>
</dbReference>
<protein>
    <submittedName>
        <fullName evidence="6">DNA-binding transcriptional regulator, AcrR family</fullName>
    </submittedName>
</protein>
<dbReference type="InterPro" id="IPR001647">
    <property type="entry name" value="HTH_TetR"/>
</dbReference>
<dbReference type="OrthoDB" id="7186128at2"/>
<evidence type="ECO:0000256" key="2">
    <source>
        <dbReference type="ARBA" id="ARBA00023125"/>
    </source>
</evidence>
<dbReference type="AlphaFoldDB" id="A0A1H1CLS9"/>
<dbReference type="InterPro" id="IPR009057">
    <property type="entry name" value="Homeodomain-like_sf"/>
</dbReference>
<dbReference type="PRINTS" id="PR00455">
    <property type="entry name" value="HTHTETR"/>
</dbReference>
<evidence type="ECO:0000313" key="7">
    <source>
        <dbReference type="Proteomes" id="UP000183053"/>
    </source>
</evidence>
<dbReference type="EMBL" id="FNLF01000002">
    <property type="protein sequence ID" value="SDQ65221.1"/>
    <property type="molecule type" value="Genomic_DNA"/>
</dbReference>
<dbReference type="SUPFAM" id="SSF46689">
    <property type="entry name" value="Homeodomain-like"/>
    <property type="match status" value="1"/>
</dbReference>
<dbReference type="GO" id="GO:0003700">
    <property type="term" value="F:DNA-binding transcription factor activity"/>
    <property type="evidence" value="ECO:0007669"/>
    <property type="project" value="TreeGrafter"/>
</dbReference>
<feature type="domain" description="HTH tetR-type" evidence="5">
    <location>
        <begin position="16"/>
        <end position="76"/>
    </location>
</feature>
<dbReference type="Pfam" id="PF00440">
    <property type="entry name" value="TetR_N"/>
    <property type="match status" value="1"/>
</dbReference>
<evidence type="ECO:0000256" key="4">
    <source>
        <dbReference type="PROSITE-ProRule" id="PRU00335"/>
    </source>
</evidence>
<dbReference type="GO" id="GO:0000976">
    <property type="term" value="F:transcription cis-regulatory region binding"/>
    <property type="evidence" value="ECO:0007669"/>
    <property type="project" value="TreeGrafter"/>
</dbReference>